<evidence type="ECO:0000259" key="4">
    <source>
        <dbReference type="PROSITE" id="PS50240"/>
    </source>
</evidence>
<feature type="domain" description="Peptidase S1" evidence="4">
    <location>
        <begin position="27"/>
        <end position="272"/>
    </location>
</feature>
<dbReference type="Proteomes" id="UP000662111">
    <property type="component" value="Unassembled WGS sequence"/>
</dbReference>
<keyword evidence="2" id="KW-0720">Serine protease</keyword>
<dbReference type="EMBL" id="BMLB01000001">
    <property type="protein sequence ID" value="GGK60330.1"/>
    <property type="molecule type" value="Genomic_DNA"/>
</dbReference>
<sequence>MRFTKPVLSLSAVTALTLSLAAPASAITFGEPDNGEHPFVGIMVALVEDDNGDLQPGWRCSGTLVSPTHFLTAGHCTFGADAVQVWFDEEIGPDSGWPSGGADSVSGTAYTHPDYDDAAFYLNDLGMVVLDEPVEMDEYGALPELGYFDDFFVKRGQNKQEFTAVGYGLQRSMPEQTGLTEAELERRQATLRIINQDAAFGEKKAGNSVLFTNNAAGGGTCSGDSGGPIFVEGSNVVAAVTSFGLNQICAGTGGGYRVDTADDLAWLATFGLVPSTGE</sequence>
<evidence type="ECO:0000313" key="5">
    <source>
        <dbReference type="EMBL" id="GGK60330.1"/>
    </source>
</evidence>
<keyword evidence="2" id="KW-0645">Protease</keyword>
<protein>
    <recommendedName>
        <fullName evidence="4">Peptidase S1 domain-containing protein</fullName>
    </recommendedName>
</protein>
<dbReference type="PROSITE" id="PS00134">
    <property type="entry name" value="TRYPSIN_HIS"/>
    <property type="match status" value="1"/>
</dbReference>
<dbReference type="Gene3D" id="2.40.10.10">
    <property type="entry name" value="Trypsin-like serine proteases"/>
    <property type="match status" value="1"/>
</dbReference>
<dbReference type="InterPro" id="IPR043504">
    <property type="entry name" value="Peptidase_S1_PA_chymotrypsin"/>
</dbReference>
<keyword evidence="1" id="KW-1015">Disulfide bond</keyword>
<keyword evidence="6" id="KW-1185">Reference proteome</keyword>
<dbReference type="InterPro" id="IPR033116">
    <property type="entry name" value="TRYPSIN_SER"/>
</dbReference>
<dbReference type="InterPro" id="IPR001254">
    <property type="entry name" value="Trypsin_dom"/>
</dbReference>
<accession>A0ABQ2F737</accession>
<dbReference type="PRINTS" id="PR00722">
    <property type="entry name" value="CHYMOTRYPSIN"/>
</dbReference>
<dbReference type="PANTHER" id="PTHR24260">
    <property type="match status" value="1"/>
</dbReference>
<dbReference type="InterPro" id="IPR051333">
    <property type="entry name" value="CLIP_Serine_Protease"/>
</dbReference>
<evidence type="ECO:0000313" key="6">
    <source>
        <dbReference type="Proteomes" id="UP000662111"/>
    </source>
</evidence>
<keyword evidence="2" id="KW-0378">Hydrolase</keyword>
<feature type="chain" id="PRO_5046612813" description="Peptidase S1 domain-containing protein" evidence="3">
    <location>
        <begin position="27"/>
        <end position="278"/>
    </location>
</feature>
<dbReference type="RefSeq" id="WP_022922928.1">
    <property type="nucleotide sequence ID" value="NZ_BMLB01000001.1"/>
</dbReference>
<evidence type="ECO:0000256" key="3">
    <source>
        <dbReference type="SAM" id="SignalP"/>
    </source>
</evidence>
<dbReference type="PROSITE" id="PS50240">
    <property type="entry name" value="TRYPSIN_DOM"/>
    <property type="match status" value="1"/>
</dbReference>
<comment type="caution">
    <text evidence="5">The sequence shown here is derived from an EMBL/GenBank/DDBJ whole genome shotgun (WGS) entry which is preliminary data.</text>
</comment>
<proteinExistence type="predicted"/>
<dbReference type="InterPro" id="IPR018114">
    <property type="entry name" value="TRYPSIN_HIS"/>
</dbReference>
<keyword evidence="3" id="KW-0732">Signal</keyword>
<dbReference type="PANTHER" id="PTHR24260:SF136">
    <property type="entry name" value="GH08193P-RELATED"/>
    <property type="match status" value="1"/>
</dbReference>
<feature type="signal peptide" evidence="3">
    <location>
        <begin position="1"/>
        <end position="26"/>
    </location>
</feature>
<dbReference type="SUPFAM" id="SSF50494">
    <property type="entry name" value="Trypsin-like serine proteases"/>
    <property type="match status" value="1"/>
</dbReference>
<dbReference type="InterPro" id="IPR009003">
    <property type="entry name" value="Peptidase_S1_PA"/>
</dbReference>
<organism evidence="5 6">
    <name type="scientific">Ornithinimicrobium pekingense</name>
    <dbReference type="NCBI Taxonomy" id="384677"/>
    <lineage>
        <taxon>Bacteria</taxon>
        <taxon>Bacillati</taxon>
        <taxon>Actinomycetota</taxon>
        <taxon>Actinomycetes</taxon>
        <taxon>Micrococcales</taxon>
        <taxon>Ornithinimicrobiaceae</taxon>
        <taxon>Ornithinimicrobium</taxon>
    </lineage>
</organism>
<reference evidence="6" key="1">
    <citation type="journal article" date="2019" name="Int. J. Syst. Evol. Microbiol.">
        <title>The Global Catalogue of Microorganisms (GCM) 10K type strain sequencing project: providing services to taxonomists for standard genome sequencing and annotation.</title>
        <authorList>
            <consortium name="The Broad Institute Genomics Platform"/>
            <consortium name="The Broad Institute Genome Sequencing Center for Infectious Disease"/>
            <person name="Wu L."/>
            <person name="Ma J."/>
        </authorList>
    </citation>
    <scope>NUCLEOTIDE SEQUENCE [LARGE SCALE GENOMIC DNA]</scope>
    <source>
        <strain evidence="6">CGMCC 1.5362</strain>
    </source>
</reference>
<evidence type="ECO:0000256" key="1">
    <source>
        <dbReference type="ARBA" id="ARBA00023157"/>
    </source>
</evidence>
<dbReference type="PROSITE" id="PS00135">
    <property type="entry name" value="TRYPSIN_SER"/>
    <property type="match status" value="1"/>
</dbReference>
<gene>
    <name evidence="5" type="ORF">GCM10011509_05840</name>
</gene>
<evidence type="ECO:0000256" key="2">
    <source>
        <dbReference type="RuleBase" id="RU363034"/>
    </source>
</evidence>
<dbReference type="Pfam" id="PF00089">
    <property type="entry name" value="Trypsin"/>
    <property type="match status" value="1"/>
</dbReference>
<name>A0ABQ2F737_9MICO</name>
<dbReference type="InterPro" id="IPR001314">
    <property type="entry name" value="Peptidase_S1A"/>
</dbReference>
<dbReference type="SMART" id="SM00020">
    <property type="entry name" value="Tryp_SPc"/>
    <property type="match status" value="1"/>
</dbReference>